<dbReference type="Proteomes" id="UP000029448">
    <property type="component" value="Unassembled WGS sequence"/>
</dbReference>
<accession>A0A094ZK27</accession>
<evidence type="ECO:0000313" key="1">
    <source>
        <dbReference type="EMBL" id="KGB22766.1"/>
    </source>
</evidence>
<keyword evidence="2" id="KW-1185">Reference proteome</keyword>
<dbReference type="GeneID" id="89477348"/>
<evidence type="ECO:0000313" key="2">
    <source>
        <dbReference type="Proteomes" id="UP000029448"/>
    </source>
</evidence>
<dbReference type="STRING" id="104102.AtDm6_2001"/>
<comment type="caution">
    <text evidence="1">The sequence shown here is derived from an EMBL/GenBank/DDBJ whole genome shotgun (WGS) entry which is preliminary data.</text>
</comment>
<dbReference type="PATRIC" id="fig|104102.7.peg.1977"/>
<dbReference type="RefSeq" id="WP_035380382.1">
    <property type="nucleotide sequence ID" value="NZ_JACAOJ010000009.1"/>
</dbReference>
<proteinExistence type="predicted"/>
<dbReference type="AlphaFoldDB" id="A0A094ZK27"/>
<organism evidence="1 2">
    <name type="scientific">Acetobacter tropicalis</name>
    <dbReference type="NCBI Taxonomy" id="104102"/>
    <lineage>
        <taxon>Bacteria</taxon>
        <taxon>Pseudomonadati</taxon>
        <taxon>Pseudomonadota</taxon>
        <taxon>Alphaproteobacteria</taxon>
        <taxon>Acetobacterales</taxon>
        <taxon>Acetobacteraceae</taxon>
        <taxon>Acetobacter</taxon>
    </lineage>
</organism>
<dbReference type="EMBL" id="JOKM01000072">
    <property type="protein sequence ID" value="KGB22766.1"/>
    <property type="molecule type" value="Genomic_DNA"/>
</dbReference>
<reference evidence="1 2" key="1">
    <citation type="submission" date="2014-06" db="EMBL/GenBank/DDBJ databases">
        <title>Functional and comparative genomic analyses of the Drosophila gut microbiota identify candidate symbiosis factors.</title>
        <authorList>
            <person name="Newell P.D."/>
            <person name="Chaston J.M."/>
            <person name="Douglas A.E."/>
        </authorList>
    </citation>
    <scope>NUCLEOTIDE SEQUENCE [LARGE SCALE GENOMIC DNA]</scope>
    <source>
        <strain evidence="1 2">DmCS_006</strain>
    </source>
</reference>
<sequence length="137" mass="15059">MIPGFPSPPRARTPHDGLHPLVRTMIERCPSRTDALRAALMAHMPPPNTEPDIVQSGYSIFMKTFGPCPRPYQDRGTALEAAFRPMLAHALDLLDALPPKLAFQTTKDAEHIVQTYVTVHWTVGARAAAMALYDGVT</sequence>
<name>A0A094ZK27_9PROT</name>
<gene>
    <name evidence="1" type="ORF">AtDm6_2001</name>
</gene>
<protein>
    <submittedName>
        <fullName evidence="1">Uncharacterized protein</fullName>
    </submittedName>
</protein>